<sequence>ISGHEPEPNKAVLLKNTPLAPLLNSPHLQRTTQKLLREALTCLHIPGAQWTAASCHQHNASISTIWQISYPPSLFPALLMGRVLLKKSIDQGVELELEKKPLKVCSCCVSCFE</sequence>
<reference evidence="1" key="3">
    <citation type="submission" date="2025-09" db="UniProtKB">
        <authorList>
            <consortium name="Ensembl"/>
        </authorList>
    </citation>
    <scope>IDENTIFICATION</scope>
    <source>
        <strain evidence="1">Thorbecke</strain>
    </source>
</reference>
<keyword evidence="2" id="KW-1185">Reference proteome</keyword>
<reference evidence="1 2" key="1">
    <citation type="journal article" date="2011" name="Nature">
        <title>A high-resolution map of human evolutionary constraint using 29 mammals.</title>
        <authorList>
            <person name="Lindblad-Toh K."/>
            <person name="Garber M."/>
            <person name="Zuk O."/>
            <person name="Lin M.F."/>
            <person name="Parker B.J."/>
            <person name="Washietl S."/>
            <person name="Kheradpour P."/>
            <person name="Ernst J."/>
            <person name="Jordan G."/>
            <person name="Mauceli E."/>
            <person name="Ward L.D."/>
            <person name="Lowe C.B."/>
            <person name="Holloway A.K."/>
            <person name="Clamp M."/>
            <person name="Gnerre S."/>
            <person name="Alfoldi J."/>
            <person name="Beal K."/>
            <person name="Chang J."/>
            <person name="Clawson H."/>
            <person name="Cuff J."/>
            <person name="Di Palma F."/>
            <person name="Fitzgerald S."/>
            <person name="Flicek P."/>
            <person name="Guttman M."/>
            <person name="Hubisz M.J."/>
            <person name="Jaffe D.B."/>
            <person name="Jungreis I."/>
            <person name="Kent W.J."/>
            <person name="Kostka D."/>
            <person name="Lara M."/>
            <person name="Martins A.L."/>
            <person name="Massingham T."/>
            <person name="Moltke I."/>
            <person name="Raney B.J."/>
            <person name="Rasmussen M.D."/>
            <person name="Robinson J."/>
            <person name="Stark A."/>
            <person name="Vilella A.J."/>
            <person name="Wen J."/>
            <person name="Xie X."/>
            <person name="Zody M.C."/>
            <person name="Baldwin J."/>
            <person name="Bloom T."/>
            <person name="Chin C.W."/>
            <person name="Heiman D."/>
            <person name="Nicol R."/>
            <person name="Nusbaum C."/>
            <person name="Young S."/>
            <person name="Wilkinson J."/>
            <person name="Worley K.C."/>
            <person name="Kovar C.L."/>
            <person name="Muzny D.M."/>
            <person name="Gibbs R.A."/>
            <person name="Cree A."/>
            <person name="Dihn H.H."/>
            <person name="Fowler G."/>
            <person name="Jhangiani S."/>
            <person name="Joshi V."/>
            <person name="Lee S."/>
            <person name="Lewis L.R."/>
            <person name="Nazareth L.V."/>
            <person name="Okwuonu G."/>
            <person name="Santibanez J."/>
            <person name="Warren W.C."/>
            <person name="Mardis E.R."/>
            <person name="Weinstock G.M."/>
            <person name="Wilson R.K."/>
            <person name="Delehaunty K."/>
            <person name="Dooling D."/>
            <person name="Fronik C."/>
            <person name="Fulton L."/>
            <person name="Fulton B."/>
            <person name="Graves T."/>
            <person name="Minx P."/>
            <person name="Sodergren E."/>
            <person name="Birney E."/>
            <person name="Margulies E.H."/>
            <person name="Herrero J."/>
            <person name="Green E.D."/>
            <person name="Haussler D."/>
            <person name="Siepel A."/>
            <person name="Goldman N."/>
            <person name="Pollard K.S."/>
            <person name="Pedersen J.S."/>
            <person name="Lander E.S."/>
            <person name="Kellis M."/>
        </authorList>
    </citation>
    <scope>NUCLEOTIDE SEQUENCE [LARGE SCALE GENOMIC DNA]</scope>
    <source>
        <strain evidence="2">Thorbecke</strain>
    </source>
</reference>
<dbReference type="AlphaFoldDB" id="A0A5F9CGE3"/>
<evidence type="ECO:0000313" key="1">
    <source>
        <dbReference type="Ensembl" id="ENSOCUP00000032707.1"/>
    </source>
</evidence>
<dbReference type="InParanoid" id="A0A5F9CGE3"/>
<reference evidence="1" key="2">
    <citation type="submission" date="2025-08" db="UniProtKB">
        <authorList>
            <consortium name="Ensembl"/>
        </authorList>
    </citation>
    <scope>IDENTIFICATION</scope>
    <source>
        <strain evidence="1">Thorbecke</strain>
    </source>
</reference>
<proteinExistence type="predicted"/>
<evidence type="ECO:0000313" key="2">
    <source>
        <dbReference type="Proteomes" id="UP000001811"/>
    </source>
</evidence>
<dbReference type="Proteomes" id="UP000001811">
    <property type="component" value="Unplaced"/>
</dbReference>
<protein>
    <submittedName>
        <fullName evidence="1">Uncharacterized protein</fullName>
    </submittedName>
</protein>
<dbReference type="Ensembl" id="ENSOCUT00000052816.1">
    <property type="protein sequence ID" value="ENSOCUP00000032707.1"/>
    <property type="gene ID" value="ENSOCUG00000037733.1"/>
</dbReference>
<name>A0A5F9CGE3_RABIT</name>
<organism evidence="1 2">
    <name type="scientific">Oryctolagus cuniculus</name>
    <name type="common">Rabbit</name>
    <dbReference type="NCBI Taxonomy" id="9986"/>
    <lineage>
        <taxon>Eukaryota</taxon>
        <taxon>Metazoa</taxon>
        <taxon>Chordata</taxon>
        <taxon>Craniata</taxon>
        <taxon>Vertebrata</taxon>
        <taxon>Euteleostomi</taxon>
        <taxon>Mammalia</taxon>
        <taxon>Eutheria</taxon>
        <taxon>Euarchontoglires</taxon>
        <taxon>Glires</taxon>
        <taxon>Lagomorpha</taxon>
        <taxon>Leporidae</taxon>
        <taxon>Oryctolagus</taxon>
    </lineage>
</organism>
<accession>A0A5F9CGE3</accession>
<dbReference type="GeneTree" id="ENSGT00910000148800"/>